<reference evidence="1" key="1">
    <citation type="submission" date="2018-02" db="EMBL/GenBank/DDBJ databases">
        <title>Rhizophora mucronata_Transcriptome.</title>
        <authorList>
            <person name="Meera S.P."/>
            <person name="Sreeshan A."/>
            <person name="Augustine A."/>
        </authorList>
    </citation>
    <scope>NUCLEOTIDE SEQUENCE</scope>
    <source>
        <tissue evidence="1">Leaf</tissue>
    </source>
</reference>
<dbReference type="AlphaFoldDB" id="A0A2P2P5V6"/>
<dbReference type="EMBL" id="GGEC01069661">
    <property type="protein sequence ID" value="MBX50145.1"/>
    <property type="molecule type" value="Transcribed_RNA"/>
</dbReference>
<evidence type="ECO:0000313" key="1">
    <source>
        <dbReference type="EMBL" id="MBX50145.1"/>
    </source>
</evidence>
<organism evidence="1">
    <name type="scientific">Rhizophora mucronata</name>
    <name type="common">Asiatic mangrove</name>
    <dbReference type="NCBI Taxonomy" id="61149"/>
    <lineage>
        <taxon>Eukaryota</taxon>
        <taxon>Viridiplantae</taxon>
        <taxon>Streptophyta</taxon>
        <taxon>Embryophyta</taxon>
        <taxon>Tracheophyta</taxon>
        <taxon>Spermatophyta</taxon>
        <taxon>Magnoliopsida</taxon>
        <taxon>eudicotyledons</taxon>
        <taxon>Gunneridae</taxon>
        <taxon>Pentapetalae</taxon>
        <taxon>rosids</taxon>
        <taxon>fabids</taxon>
        <taxon>Malpighiales</taxon>
        <taxon>Rhizophoraceae</taxon>
        <taxon>Rhizophora</taxon>
    </lineage>
</organism>
<proteinExistence type="predicted"/>
<protein>
    <submittedName>
        <fullName evidence="1">Uncharacterized protein</fullName>
    </submittedName>
</protein>
<sequence>MSWCGDQLSSGVNHWISIQQSASFKFRFHICIILQFLSRY</sequence>
<name>A0A2P2P5V6_RHIMU</name>
<accession>A0A2P2P5V6</accession>